<evidence type="ECO:0000256" key="1">
    <source>
        <dbReference type="SAM" id="Phobius"/>
    </source>
</evidence>
<reference evidence="3 4" key="1">
    <citation type="submission" date="2020-08" db="EMBL/GenBank/DDBJ databases">
        <title>Functional genomics of gut bacteria from endangered species of beetles.</title>
        <authorList>
            <person name="Carlos-Shanley C."/>
        </authorList>
    </citation>
    <scope>NUCLEOTIDE SEQUENCE [LARGE SCALE GENOMIC DNA]</scope>
    <source>
        <strain evidence="3 4">S00179</strain>
    </source>
</reference>
<evidence type="ECO:0000259" key="2">
    <source>
        <dbReference type="Pfam" id="PF04389"/>
    </source>
</evidence>
<keyword evidence="1" id="KW-0472">Membrane</keyword>
<accession>A0A7W7KFN4</accession>
<organism evidence="3 4">
    <name type="scientific">Pseudomonas nitroreducens</name>
    <dbReference type="NCBI Taxonomy" id="46680"/>
    <lineage>
        <taxon>Bacteria</taxon>
        <taxon>Pseudomonadati</taxon>
        <taxon>Pseudomonadota</taxon>
        <taxon>Gammaproteobacteria</taxon>
        <taxon>Pseudomonadales</taxon>
        <taxon>Pseudomonadaceae</taxon>
        <taxon>Pseudomonas</taxon>
    </lineage>
</organism>
<dbReference type="GO" id="GO:0004180">
    <property type="term" value="F:carboxypeptidase activity"/>
    <property type="evidence" value="ECO:0007669"/>
    <property type="project" value="UniProtKB-KW"/>
</dbReference>
<dbReference type="GO" id="GO:0006508">
    <property type="term" value="P:proteolysis"/>
    <property type="evidence" value="ECO:0007669"/>
    <property type="project" value="InterPro"/>
</dbReference>
<protein>
    <submittedName>
        <fullName evidence="3">Zn-dependent M28 family amino/carboxypeptidase</fullName>
    </submittedName>
</protein>
<keyword evidence="3" id="KW-0378">Hydrolase</keyword>
<dbReference type="RefSeq" id="WP_184586175.1">
    <property type="nucleotide sequence ID" value="NZ_JACHLI010000002.1"/>
</dbReference>
<dbReference type="GO" id="GO:0008235">
    <property type="term" value="F:metalloexopeptidase activity"/>
    <property type="evidence" value="ECO:0007669"/>
    <property type="project" value="InterPro"/>
</dbReference>
<keyword evidence="1" id="KW-0812">Transmembrane</keyword>
<dbReference type="PANTHER" id="PTHR12147">
    <property type="entry name" value="METALLOPEPTIDASE M28 FAMILY MEMBER"/>
    <property type="match status" value="1"/>
</dbReference>
<dbReference type="Gene3D" id="3.40.630.10">
    <property type="entry name" value="Zn peptidases"/>
    <property type="match status" value="1"/>
</dbReference>
<dbReference type="Pfam" id="PF04389">
    <property type="entry name" value="Peptidase_M28"/>
    <property type="match status" value="1"/>
</dbReference>
<dbReference type="AlphaFoldDB" id="A0A7W7KFN4"/>
<evidence type="ECO:0000313" key="4">
    <source>
        <dbReference type="Proteomes" id="UP000566995"/>
    </source>
</evidence>
<dbReference type="EMBL" id="JACHLI010000002">
    <property type="protein sequence ID" value="MBB4861941.1"/>
    <property type="molecule type" value="Genomic_DNA"/>
</dbReference>
<comment type="caution">
    <text evidence="3">The sequence shown here is derived from an EMBL/GenBank/DDBJ whole genome shotgun (WGS) entry which is preliminary data.</text>
</comment>
<proteinExistence type="predicted"/>
<sequence>MKMLLHSLYLVVGGLAVFSMVAGFWVVQPGVRPVASTPPAVDALALQRHVRQLAEEFYPRSADQLANLEAAARYIEAQFREVGAEVTLQRYRAGMHDYVNVVARFGPAQGPLVVVGAHYDSHGEALPGQGYSRETHTPGADDNASGVAGLLELARLLQADPPPVGVELVAYSLEEPPNYATDAMGSVAHARALRASGRPLRLMLALEMIGYFDSTPGSQHYPSPLMKAFYPDAGDFIALVGRPGDVRLIRETKAVMAGASDLPVRSMNAPRQLEGVDFSDHRSYWDEGFAALMVTDTAFFRNEQYHLAGDTADRLDYGRMAKVVQGVFEVIRQQSPAK</sequence>
<dbReference type="Proteomes" id="UP000566995">
    <property type="component" value="Unassembled WGS sequence"/>
</dbReference>
<dbReference type="PANTHER" id="PTHR12147:SF26">
    <property type="entry name" value="PEPTIDASE M28 DOMAIN-CONTAINING PROTEIN"/>
    <property type="match status" value="1"/>
</dbReference>
<name>A0A7W7KFN4_PSENT</name>
<dbReference type="SUPFAM" id="SSF53187">
    <property type="entry name" value="Zn-dependent exopeptidases"/>
    <property type="match status" value="1"/>
</dbReference>
<keyword evidence="3" id="KW-0645">Protease</keyword>
<feature type="domain" description="Peptidase M28" evidence="2">
    <location>
        <begin position="100"/>
        <end position="329"/>
    </location>
</feature>
<dbReference type="InterPro" id="IPR007484">
    <property type="entry name" value="Peptidase_M28"/>
</dbReference>
<feature type="transmembrane region" description="Helical" evidence="1">
    <location>
        <begin position="7"/>
        <end position="27"/>
    </location>
</feature>
<keyword evidence="3" id="KW-0121">Carboxypeptidase</keyword>
<keyword evidence="1" id="KW-1133">Transmembrane helix</keyword>
<gene>
    <name evidence="3" type="ORF">HNP46_000778</name>
</gene>
<dbReference type="InterPro" id="IPR045175">
    <property type="entry name" value="M28_fam"/>
</dbReference>
<evidence type="ECO:0000313" key="3">
    <source>
        <dbReference type="EMBL" id="MBB4861941.1"/>
    </source>
</evidence>